<gene>
    <name evidence="2" type="primary">PKS1_6</name>
    <name evidence="2" type="ORF">LTR16_011202</name>
</gene>
<protein>
    <submittedName>
        <fullName evidence="2">Polyketide synthase</fullName>
    </submittedName>
</protein>
<evidence type="ECO:0000313" key="2">
    <source>
        <dbReference type="EMBL" id="KAK5176230.1"/>
    </source>
</evidence>
<dbReference type="Proteomes" id="UP001357485">
    <property type="component" value="Unassembled WGS sequence"/>
</dbReference>
<proteinExistence type="predicted"/>
<sequence length="178" mass="19231">FPAATSVLLQGNAKIATKKLFLFPDGSGSATSYISIPNISPDMAVYGLNCPFMKKPTDYTCGIDGVSAIYLAEMKRRQPEGPYILGGWSAGGVIAYEVAMQLVSMGEKIEKLVLIDSPCPVQLEPLPARLHHFFDSIGLLGTGDPAKTPGWLLPHFEYSIKALADYEPQPSPVPIETF</sequence>
<reference evidence="2 3" key="1">
    <citation type="submission" date="2023-08" db="EMBL/GenBank/DDBJ databases">
        <title>Black Yeasts Isolated from many extreme environments.</title>
        <authorList>
            <person name="Coleine C."/>
            <person name="Stajich J.E."/>
            <person name="Selbmann L."/>
        </authorList>
    </citation>
    <scope>NUCLEOTIDE SEQUENCE [LARGE SCALE GENOMIC DNA]</scope>
    <source>
        <strain evidence="2 3">CCFEE 536</strain>
    </source>
</reference>
<organism evidence="2 3">
    <name type="scientific">Cryomyces antarcticus</name>
    <dbReference type="NCBI Taxonomy" id="329879"/>
    <lineage>
        <taxon>Eukaryota</taxon>
        <taxon>Fungi</taxon>
        <taxon>Dikarya</taxon>
        <taxon>Ascomycota</taxon>
        <taxon>Pezizomycotina</taxon>
        <taxon>Dothideomycetes</taxon>
        <taxon>Dothideomycetes incertae sedis</taxon>
        <taxon>Cryomyces</taxon>
    </lineage>
</organism>
<feature type="non-terminal residue" evidence="2">
    <location>
        <position position="178"/>
    </location>
</feature>
<dbReference type="InterPro" id="IPR001031">
    <property type="entry name" value="Thioesterase"/>
</dbReference>
<feature type="domain" description="Thioesterase" evidence="1">
    <location>
        <begin position="19"/>
        <end position="122"/>
    </location>
</feature>
<keyword evidence="3" id="KW-1185">Reference proteome</keyword>
<dbReference type="SUPFAM" id="SSF53474">
    <property type="entry name" value="alpha/beta-Hydrolases"/>
    <property type="match status" value="1"/>
</dbReference>
<evidence type="ECO:0000313" key="3">
    <source>
        <dbReference type="Proteomes" id="UP001357485"/>
    </source>
</evidence>
<accession>A0ABR0LIF2</accession>
<name>A0ABR0LIF2_9PEZI</name>
<feature type="non-terminal residue" evidence="2">
    <location>
        <position position="1"/>
    </location>
</feature>
<dbReference type="Gene3D" id="3.40.50.1820">
    <property type="entry name" value="alpha/beta hydrolase"/>
    <property type="match status" value="1"/>
</dbReference>
<dbReference type="InterPro" id="IPR029058">
    <property type="entry name" value="AB_hydrolase_fold"/>
</dbReference>
<comment type="caution">
    <text evidence="2">The sequence shown here is derived from an EMBL/GenBank/DDBJ whole genome shotgun (WGS) entry which is preliminary data.</text>
</comment>
<evidence type="ECO:0000259" key="1">
    <source>
        <dbReference type="Pfam" id="PF00975"/>
    </source>
</evidence>
<dbReference type="Pfam" id="PF00975">
    <property type="entry name" value="Thioesterase"/>
    <property type="match status" value="1"/>
</dbReference>
<dbReference type="EMBL" id="JAVRRA010019817">
    <property type="protein sequence ID" value="KAK5176230.1"/>
    <property type="molecule type" value="Genomic_DNA"/>
</dbReference>